<dbReference type="AlphaFoldDB" id="A0A9P4S331"/>
<protein>
    <submittedName>
        <fullName evidence="1">Uncharacterized protein</fullName>
    </submittedName>
</protein>
<accession>A0A9P4S331</accession>
<name>A0A9P4S331_9PEZI</name>
<gene>
    <name evidence="1" type="ORF">M501DRAFT_452286</name>
</gene>
<dbReference type="EMBL" id="MU006109">
    <property type="protein sequence ID" value="KAF2835412.1"/>
    <property type="molecule type" value="Genomic_DNA"/>
</dbReference>
<evidence type="ECO:0000313" key="1">
    <source>
        <dbReference type="EMBL" id="KAF2835412.1"/>
    </source>
</evidence>
<dbReference type="Proteomes" id="UP000799429">
    <property type="component" value="Unassembled WGS sequence"/>
</dbReference>
<reference evidence="1" key="1">
    <citation type="journal article" date="2020" name="Stud. Mycol.">
        <title>101 Dothideomycetes genomes: a test case for predicting lifestyles and emergence of pathogens.</title>
        <authorList>
            <person name="Haridas S."/>
            <person name="Albert R."/>
            <person name="Binder M."/>
            <person name="Bloem J."/>
            <person name="Labutti K."/>
            <person name="Salamov A."/>
            <person name="Andreopoulos B."/>
            <person name="Baker S."/>
            <person name="Barry K."/>
            <person name="Bills G."/>
            <person name="Bluhm B."/>
            <person name="Cannon C."/>
            <person name="Castanera R."/>
            <person name="Culley D."/>
            <person name="Daum C."/>
            <person name="Ezra D."/>
            <person name="Gonzalez J."/>
            <person name="Henrissat B."/>
            <person name="Kuo A."/>
            <person name="Liang C."/>
            <person name="Lipzen A."/>
            <person name="Lutzoni F."/>
            <person name="Magnuson J."/>
            <person name="Mondo S."/>
            <person name="Nolan M."/>
            <person name="Ohm R."/>
            <person name="Pangilinan J."/>
            <person name="Park H.-J."/>
            <person name="Ramirez L."/>
            <person name="Alfaro M."/>
            <person name="Sun H."/>
            <person name="Tritt A."/>
            <person name="Yoshinaga Y."/>
            <person name="Zwiers L.-H."/>
            <person name="Turgeon B."/>
            <person name="Goodwin S."/>
            <person name="Spatafora J."/>
            <person name="Crous P."/>
            <person name="Grigoriev I."/>
        </authorList>
    </citation>
    <scope>NUCLEOTIDE SEQUENCE</scope>
    <source>
        <strain evidence="1">CBS 101060</strain>
    </source>
</reference>
<dbReference type="OrthoDB" id="5305647at2759"/>
<proteinExistence type="predicted"/>
<keyword evidence="2" id="KW-1185">Reference proteome</keyword>
<comment type="caution">
    <text evidence="1">The sequence shown here is derived from an EMBL/GenBank/DDBJ whole genome shotgun (WGS) entry which is preliminary data.</text>
</comment>
<sequence length="468" mass="53863">MKAMEEHDEAPSFRASTNIYLTFKTIQLLNQLRRKFRTRVRSTRLQTKVDLLGNDLRQDIAVETINGVEKLLSSDLSELESKQRRGESNRIFKSRKDDRQLIHRRLKGLLFKNDNRKDKGLNCAFSQLASLLGCSTHSLAQIASDDKLFLQSMGINRFTSFTRTHIASYLPLVESALHCIWRSASGARGARRLLHLENGLTQTYLMDEKFIANLEHMLFRLRGQLVQSLFDKLLEAVRNDYESWHDYFRNQRKLGENWFAEYADNKRPLSTTWPWSIKPSLAVIWGVCWKFYYPPTDYGGFNPPQHSSEENPAVSQRYFLADGNINWGRPEQNQYLNYELQNLGLENSNYGQEIQGQGQQQLQQPSPVLSQVVDLWAAAGQQQQHTQHSDRYPTFIPSDLDRHSGHFYGKEELYHVKVSNAGHGSLSPLVSSPSQADVSKMVRASNFRLLAPQLIRQPTQRSQSLSES</sequence>
<evidence type="ECO:0000313" key="2">
    <source>
        <dbReference type="Proteomes" id="UP000799429"/>
    </source>
</evidence>
<organism evidence="1 2">
    <name type="scientific">Patellaria atrata CBS 101060</name>
    <dbReference type="NCBI Taxonomy" id="1346257"/>
    <lineage>
        <taxon>Eukaryota</taxon>
        <taxon>Fungi</taxon>
        <taxon>Dikarya</taxon>
        <taxon>Ascomycota</taxon>
        <taxon>Pezizomycotina</taxon>
        <taxon>Dothideomycetes</taxon>
        <taxon>Dothideomycetes incertae sedis</taxon>
        <taxon>Patellariales</taxon>
        <taxon>Patellariaceae</taxon>
        <taxon>Patellaria</taxon>
    </lineage>
</organism>